<dbReference type="Gene3D" id="1.10.510.10">
    <property type="entry name" value="Transferase(Phosphotransferase) domain 1"/>
    <property type="match status" value="1"/>
</dbReference>
<dbReference type="EMBL" id="MU854495">
    <property type="protein sequence ID" value="KAK4034107.1"/>
    <property type="molecule type" value="Genomic_DNA"/>
</dbReference>
<dbReference type="AlphaFoldDB" id="A0AAN6SNR9"/>
<reference evidence="2" key="1">
    <citation type="journal article" date="2023" name="Mol. Phylogenet. Evol.">
        <title>Genome-scale phylogeny and comparative genomics of the fungal order Sordariales.</title>
        <authorList>
            <person name="Hensen N."/>
            <person name="Bonometti L."/>
            <person name="Westerberg I."/>
            <person name="Brannstrom I.O."/>
            <person name="Guillou S."/>
            <person name="Cros-Aarteil S."/>
            <person name="Calhoun S."/>
            <person name="Haridas S."/>
            <person name="Kuo A."/>
            <person name="Mondo S."/>
            <person name="Pangilinan J."/>
            <person name="Riley R."/>
            <person name="LaButti K."/>
            <person name="Andreopoulos B."/>
            <person name="Lipzen A."/>
            <person name="Chen C."/>
            <person name="Yan M."/>
            <person name="Daum C."/>
            <person name="Ng V."/>
            <person name="Clum A."/>
            <person name="Steindorff A."/>
            <person name="Ohm R.A."/>
            <person name="Martin F."/>
            <person name="Silar P."/>
            <person name="Natvig D.O."/>
            <person name="Lalanne C."/>
            <person name="Gautier V."/>
            <person name="Ament-Velasquez S.L."/>
            <person name="Kruys A."/>
            <person name="Hutchinson M.I."/>
            <person name="Powell A.J."/>
            <person name="Barry K."/>
            <person name="Miller A.N."/>
            <person name="Grigoriev I.V."/>
            <person name="Debuchy R."/>
            <person name="Gladieux P."/>
            <person name="Hiltunen Thoren M."/>
            <person name="Johannesson H."/>
        </authorList>
    </citation>
    <scope>NUCLEOTIDE SEQUENCE [LARGE SCALE GENOMIC DNA]</scope>
    <source>
        <strain evidence="2">CBS 284.82</strain>
    </source>
</reference>
<dbReference type="InterPro" id="IPR011009">
    <property type="entry name" value="Kinase-like_dom_sf"/>
</dbReference>
<evidence type="ECO:0000313" key="1">
    <source>
        <dbReference type="EMBL" id="KAK4034107.1"/>
    </source>
</evidence>
<accession>A0AAN6SNR9</accession>
<comment type="caution">
    <text evidence="1">The sequence shown here is derived from an EMBL/GenBank/DDBJ whole genome shotgun (WGS) entry which is preliminary data.</text>
</comment>
<protein>
    <submittedName>
        <fullName evidence="1">Kinase-like protein</fullName>
    </submittedName>
</protein>
<dbReference type="GO" id="GO:0016301">
    <property type="term" value="F:kinase activity"/>
    <property type="evidence" value="ECO:0007669"/>
    <property type="project" value="UniProtKB-KW"/>
</dbReference>
<evidence type="ECO:0000313" key="2">
    <source>
        <dbReference type="Proteomes" id="UP001303115"/>
    </source>
</evidence>
<organism evidence="1 2">
    <name type="scientific">Parachaetomium inaequale</name>
    <dbReference type="NCBI Taxonomy" id="2588326"/>
    <lineage>
        <taxon>Eukaryota</taxon>
        <taxon>Fungi</taxon>
        <taxon>Dikarya</taxon>
        <taxon>Ascomycota</taxon>
        <taxon>Pezizomycotina</taxon>
        <taxon>Sordariomycetes</taxon>
        <taxon>Sordariomycetidae</taxon>
        <taxon>Sordariales</taxon>
        <taxon>Chaetomiaceae</taxon>
        <taxon>Parachaetomium</taxon>
    </lineage>
</organism>
<gene>
    <name evidence="1" type="ORF">C8A01DRAFT_19048</name>
</gene>
<dbReference type="Proteomes" id="UP001303115">
    <property type="component" value="Unassembled WGS sequence"/>
</dbReference>
<keyword evidence="2" id="KW-1185">Reference proteome</keyword>
<keyword evidence="1" id="KW-0418">Kinase</keyword>
<sequence>MSLSSKQLLSDARWDYSIISPVQGDGLHQSTVFKAKVVPRDRTSTSNNIPKWALLKSAPSDNRRSRELLKREWETCLRPPVASSPVFRNLHDLIGDPSTLDDETGNTTPPYLALEWLDLTLADVVPSLDRHGYALITAVVETIMSSIVSLGEVELVNTAGFDPFRLVVFPSGTRYQAQSHAMRAPEVWRGLPCTEPCQVWACAAMLLCWMKPGVLGISGNSSGELLRNSWCIAKLRRLFPDWSALPCDHPLLKAERTADFAVSAMFLEEGDAHPLLQDILPLEHEMVRMGLLPELKDLLRFLFVTYPDARPSAAQCASVTAAPGAEKSSLRHEVGNTPGVAASAWVFLNKQHQCHAG</sequence>
<keyword evidence="1" id="KW-0808">Transferase</keyword>
<proteinExistence type="predicted"/>
<name>A0AAN6SNR9_9PEZI</name>
<dbReference type="SUPFAM" id="SSF56112">
    <property type="entry name" value="Protein kinase-like (PK-like)"/>
    <property type="match status" value="1"/>
</dbReference>